<keyword evidence="2" id="KW-0646">Protease inhibitor</keyword>
<evidence type="ECO:0000313" key="4">
    <source>
        <dbReference type="Proteomes" id="UP000092600"/>
    </source>
</evidence>
<comment type="similarity">
    <text evidence="1">Belongs to the protease inhibitor I20 (potato type II proteinase inhibitor) family.</text>
</comment>
<dbReference type="PANTHER" id="PTHR33832:SF15">
    <property type="entry name" value="SERINE-TYPE ENDOPEPTIDASE INHIBITOR"/>
    <property type="match status" value="1"/>
</dbReference>
<evidence type="ECO:0000313" key="3">
    <source>
        <dbReference type="EMBL" id="OAY75919.1"/>
    </source>
</evidence>
<dbReference type="PANTHER" id="PTHR33832">
    <property type="entry name" value="SERINE-TYPE ENDOPEPTIDASE INHIBITOR"/>
    <property type="match status" value="1"/>
</dbReference>
<dbReference type="Pfam" id="PF02428">
    <property type="entry name" value="Prot_inhib_II"/>
    <property type="match status" value="1"/>
</dbReference>
<accession>A0A199VFN3</accession>
<evidence type="ECO:0000256" key="1">
    <source>
        <dbReference type="ARBA" id="ARBA00007766"/>
    </source>
</evidence>
<sequence>MLESQSKEATWKSNKHEKRTVLLGWELQSAAAQAPCNLICFDNVLYVTCTSSGGKKLPPMCSCCYLPDDCTLHLSDGTSINC</sequence>
<dbReference type="InterPro" id="IPR051391">
    <property type="entry name" value="Protease_inhibitor_I20"/>
</dbReference>
<dbReference type="EMBL" id="LSRQ01001965">
    <property type="protein sequence ID" value="OAY75919.1"/>
    <property type="molecule type" value="Genomic_DNA"/>
</dbReference>
<evidence type="ECO:0000256" key="2">
    <source>
        <dbReference type="ARBA" id="ARBA00022900"/>
    </source>
</evidence>
<dbReference type="Proteomes" id="UP000092600">
    <property type="component" value="Unassembled WGS sequence"/>
</dbReference>
<proteinExistence type="inferred from homology"/>
<dbReference type="GO" id="GO:0004867">
    <property type="term" value="F:serine-type endopeptidase inhibitor activity"/>
    <property type="evidence" value="ECO:0007669"/>
    <property type="project" value="UniProtKB-KW"/>
</dbReference>
<dbReference type="SUPFAM" id="SSF100897">
    <property type="entry name" value="Plant proteinase inhibitors"/>
    <property type="match status" value="1"/>
</dbReference>
<comment type="caution">
    <text evidence="3">The sequence shown here is derived from an EMBL/GenBank/DDBJ whole genome shotgun (WGS) entry which is preliminary data.</text>
</comment>
<keyword evidence="2" id="KW-0722">Serine protease inhibitor</keyword>
<protein>
    <submittedName>
        <fullName evidence="3">Uncharacterized protein</fullName>
    </submittedName>
</protein>
<dbReference type="AlphaFoldDB" id="A0A199VFN3"/>
<organism evidence="3 4">
    <name type="scientific">Ananas comosus</name>
    <name type="common">Pineapple</name>
    <name type="synonym">Ananas ananas</name>
    <dbReference type="NCBI Taxonomy" id="4615"/>
    <lineage>
        <taxon>Eukaryota</taxon>
        <taxon>Viridiplantae</taxon>
        <taxon>Streptophyta</taxon>
        <taxon>Embryophyta</taxon>
        <taxon>Tracheophyta</taxon>
        <taxon>Spermatophyta</taxon>
        <taxon>Magnoliopsida</taxon>
        <taxon>Liliopsida</taxon>
        <taxon>Poales</taxon>
        <taxon>Bromeliaceae</taxon>
        <taxon>Bromelioideae</taxon>
        <taxon>Ananas</taxon>
    </lineage>
</organism>
<gene>
    <name evidence="3" type="ORF">ACMD2_12495</name>
</gene>
<reference evidence="3 4" key="1">
    <citation type="journal article" date="2016" name="DNA Res.">
        <title>The draft genome of MD-2 pineapple using hybrid error correction of long reads.</title>
        <authorList>
            <person name="Redwan R.M."/>
            <person name="Saidin A."/>
            <person name="Kumar S.V."/>
        </authorList>
    </citation>
    <scope>NUCLEOTIDE SEQUENCE [LARGE SCALE GENOMIC DNA]</scope>
    <source>
        <strain evidence="4">cv. MD2</strain>
        <tissue evidence="3">Leaf</tissue>
    </source>
</reference>
<dbReference type="Gene3D" id="3.30.60.30">
    <property type="match status" value="1"/>
</dbReference>
<name>A0A199VFN3_ANACO</name>
<dbReference type="InterPro" id="IPR003465">
    <property type="entry name" value="Prot_inh_I20"/>
</dbReference>